<keyword evidence="4" id="KW-1185">Reference proteome</keyword>
<feature type="region of interest" description="Disordered" evidence="1">
    <location>
        <begin position="29"/>
        <end position="56"/>
    </location>
</feature>
<feature type="signal peptide" evidence="2">
    <location>
        <begin position="1"/>
        <end position="31"/>
    </location>
</feature>
<feature type="chain" id="PRO_5046446856" description="Peptidase inhibitor I78 family protein" evidence="2">
    <location>
        <begin position="32"/>
        <end position="122"/>
    </location>
</feature>
<dbReference type="EMBL" id="CP097649">
    <property type="protein sequence ID" value="URI14367.1"/>
    <property type="molecule type" value="Genomic_DNA"/>
</dbReference>
<accession>A0ABY4SH87</accession>
<evidence type="ECO:0000256" key="1">
    <source>
        <dbReference type="SAM" id="MobiDB-lite"/>
    </source>
</evidence>
<evidence type="ECO:0000313" key="4">
    <source>
        <dbReference type="Proteomes" id="UP001055429"/>
    </source>
</evidence>
<evidence type="ECO:0000256" key="2">
    <source>
        <dbReference type="SAM" id="SignalP"/>
    </source>
</evidence>
<dbReference type="Proteomes" id="UP001055429">
    <property type="component" value="Chromosome"/>
</dbReference>
<dbReference type="RefSeq" id="WP_249749929.1">
    <property type="nucleotide sequence ID" value="NZ_CP097298.1"/>
</dbReference>
<reference evidence="3" key="1">
    <citation type="submission" date="2022-05" db="EMBL/GenBank/DDBJ databases">
        <title>Brevundimonas albigilva TT17 genome sequence.</title>
        <authorList>
            <person name="Lee K."/>
            <person name="Son H."/>
        </authorList>
    </citation>
    <scope>NUCLEOTIDE SEQUENCE</scope>
    <source>
        <strain evidence="3">TT17</strain>
    </source>
</reference>
<gene>
    <name evidence="3" type="ORF">M8231_11090</name>
</gene>
<name>A0ABY4SH87_9CAUL</name>
<evidence type="ECO:0000313" key="3">
    <source>
        <dbReference type="EMBL" id="URI14367.1"/>
    </source>
</evidence>
<dbReference type="PROSITE" id="PS51257">
    <property type="entry name" value="PROKAR_LIPOPROTEIN"/>
    <property type="match status" value="1"/>
</dbReference>
<organism evidence="3 4">
    <name type="scientific">Brevundimonas albigilva</name>
    <dbReference type="NCBI Taxonomy" id="1312364"/>
    <lineage>
        <taxon>Bacteria</taxon>
        <taxon>Pseudomonadati</taxon>
        <taxon>Pseudomonadota</taxon>
        <taxon>Alphaproteobacteria</taxon>
        <taxon>Caulobacterales</taxon>
        <taxon>Caulobacteraceae</taxon>
        <taxon>Brevundimonas</taxon>
    </lineage>
</organism>
<sequence>MASDRRGALGKGGLIVLAGAALLAACSSTPAADETAPRTVEKAQLTPPVGSRMPTAPTADLCKAGEMQYLVGKPRGEIPVPVDVVNRRVTCTECAITEEFSAYRLNIFYDRETGIIEQVRCG</sequence>
<protein>
    <recommendedName>
        <fullName evidence="5">Peptidase inhibitor I78 family protein</fullName>
    </recommendedName>
</protein>
<keyword evidence="2" id="KW-0732">Signal</keyword>
<proteinExistence type="predicted"/>
<evidence type="ECO:0008006" key="5">
    <source>
        <dbReference type="Google" id="ProtNLM"/>
    </source>
</evidence>
<dbReference type="Gene3D" id="3.30.10.10">
    <property type="entry name" value="Trypsin Inhibitor V, subunit A"/>
    <property type="match status" value="1"/>
</dbReference>